<dbReference type="Pfam" id="PF01810">
    <property type="entry name" value="LysE"/>
    <property type="match status" value="1"/>
</dbReference>
<keyword evidence="3 6" id="KW-0812">Transmembrane</keyword>
<keyword evidence="8" id="KW-1185">Reference proteome</keyword>
<dbReference type="OrthoDB" id="5638726at2"/>
<feature type="transmembrane region" description="Helical" evidence="6">
    <location>
        <begin position="67"/>
        <end position="87"/>
    </location>
</feature>
<evidence type="ECO:0000313" key="8">
    <source>
        <dbReference type="Proteomes" id="UP000229498"/>
    </source>
</evidence>
<keyword evidence="2" id="KW-1003">Cell membrane</keyword>
<reference evidence="7 8" key="1">
    <citation type="submission" date="2017-11" db="EMBL/GenBank/DDBJ databases">
        <title>Draft genome sequence of Rhizobiales bacterium SY3-13.</title>
        <authorList>
            <person name="Sun C."/>
        </authorList>
    </citation>
    <scope>NUCLEOTIDE SEQUENCE [LARGE SCALE GENOMIC DNA]</scope>
    <source>
        <strain evidence="7 8">SY3-13</strain>
    </source>
</reference>
<evidence type="ECO:0000256" key="2">
    <source>
        <dbReference type="ARBA" id="ARBA00022475"/>
    </source>
</evidence>
<feature type="transmembrane region" description="Helical" evidence="6">
    <location>
        <begin position="108"/>
        <end position="125"/>
    </location>
</feature>
<evidence type="ECO:0000313" key="7">
    <source>
        <dbReference type="EMBL" id="PJK29190.1"/>
    </source>
</evidence>
<protein>
    <submittedName>
        <fullName evidence="7">Amino acid transporter</fullName>
    </submittedName>
</protein>
<organism evidence="7 8">
    <name type="scientific">Minwuia thermotolerans</name>
    <dbReference type="NCBI Taxonomy" id="2056226"/>
    <lineage>
        <taxon>Bacteria</taxon>
        <taxon>Pseudomonadati</taxon>
        <taxon>Pseudomonadota</taxon>
        <taxon>Alphaproteobacteria</taxon>
        <taxon>Minwuiales</taxon>
        <taxon>Minwuiaceae</taxon>
        <taxon>Minwuia</taxon>
    </lineage>
</organism>
<evidence type="ECO:0000256" key="5">
    <source>
        <dbReference type="ARBA" id="ARBA00023136"/>
    </source>
</evidence>
<gene>
    <name evidence="7" type="ORF">CVT23_13270</name>
</gene>
<keyword evidence="5 6" id="KW-0472">Membrane</keyword>
<dbReference type="GO" id="GO:0015171">
    <property type="term" value="F:amino acid transmembrane transporter activity"/>
    <property type="evidence" value="ECO:0007669"/>
    <property type="project" value="TreeGrafter"/>
</dbReference>
<name>A0A2M9G0E8_9PROT</name>
<evidence type="ECO:0000256" key="3">
    <source>
        <dbReference type="ARBA" id="ARBA00022692"/>
    </source>
</evidence>
<dbReference type="PANTHER" id="PTHR30086">
    <property type="entry name" value="ARGININE EXPORTER PROTEIN ARGO"/>
    <property type="match status" value="1"/>
</dbReference>
<feature type="transmembrane region" description="Helical" evidence="6">
    <location>
        <begin position="176"/>
        <end position="197"/>
    </location>
</feature>
<comment type="subcellular location">
    <subcellularLocation>
        <location evidence="1">Cell membrane</location>
        <topology evidence="1">Multi-pass membrane protein</topology>
    </subcellularLocation>
</comment>
<dbReference type="AlphaFoldDB" id="A0A2M9G0E8"/>
<sequence>MEPALEGFALGFGLILAIGAQNAYVLRQGLKRRHVLLIASICALSDALLIGAGVMGLGALIGQAPQLVWWVTLGGAVFLFAYGALALGRALRPGRLLPAGGAETSWRAAAAATLAFTFLNPHVYLDTVVLLGGIAARHDAEGRLLFWLGGAVASAVFFYGLGFGARLLAPLFARPAAWRVFDIVIGLVMWAIAASLASDL</sequence>
<evidence type="ECO:0000256" key="6">
    <source>
        <dbReference type="SAM" id="Phobius"/>
    </source>
</evidence>
<dbReference type="Proteomes" id="UP000229498">
    <property type="component" value="Unassembled WGS sequence"/>
</dbReference>
<accession>A0A2M9G0E8</accession>
<feature type="transmembrane region" description="Helical" evidence="6">
    <location>
        <begin position="6"/>
        <end position="26"/>
    </location>
</feature>
<dbReference type="EMBL" id="PHIG01000036">
    <property type="protein sequence ID" value="PJK29190.1"/>
    <property type="molecule type" value="Genomic_DNA"/>
</dbReference>
<dbReference type="GO" id="GO:0005886">
    <property type="term" value="C:plasma membrane"/>
    <property type="evidence" value="ECO:0007669"/>
    <property type="project" value="UniProtKB-SubCell"/>
</dbReference>
<dbReference type="InterPro" id="IPR001123">
    <property type="entry name" value="LeuE-type"/>
</dbReference>
<feature type="transmembrane region" description="Helical" evidence="6">
    <location>
        <begin position="145"/>
        <end position="169"/>
    </location>
</feature>
<proteinExistence type="predicted"/>
<evidence type="ECO:0000256" key="1">
    <source>
        <dbReference type="ARBA" id="ARBA00004651"/>
    </source>
</evidence>
<comment type="caution">
    <text evidence="7">The sequence shown here is derived from an EMBL/GenBank/DDBJ whole genome shotgun (WGS) entry which is preliminary data.</text>
</comment>
<dbReference type="PANTHER" id="PTHR30086:SF20">
    <property type="entry name" value="ARGININE EXPORTER PROTEIN ARGO-RELATED"/>
    <property type="match status" value="1"/>
</dbReference>
<evidence type="ECO:0000256" key="4">
    <source>
        <dbReference type="ARBA" id="ARBA00022989"/>
    </source>
</evidence>
<feature type="transmembrane region" description="Helical" evidence="6">
    <location>
        <begin position="35"/>
        <end position="61"/>
    </location>
</feature>
<keyword evidence="4 6" id="KW-1133">Transmembrane helix</keyword>